<keyword evidence="4" id="KW-1185">Reference proteome</keyword>
<reference evidence="3 4" key="1">
    <citation type="journal article" date="2013" name="Int. J. Syst. Evol. Microbiol.">
        <title>Tumebacillus flagellatus sp. nov., an alpha-amylase/pullulanase-producing bacterium isolated from cassava wastewater.</title>
        <authorList>
            <person name="Wang Q."/>
            <person name="Xie N."/>
            <person name="Qin Y."/>
            <person name="Shen N."/>
            <person name="Zhu J."/>
            <person name="Mi H."/>
            <person name="Huang R."/>
        </authorList>
    </citation>
    <scope>NUCLEOTIDE SEQUENCE [LARGE SCALE GENOMIC DNA]</scope>
    <source>
        <strain evidence="3 4">GST4</strain>
    </source>
</reference>
<dbReference type="AlphaFoldDB" id="A0A074LX47"/>
<gene>
    <name evidence="3" type="ORF">EL26_03600</name>
</gene>
<dbReference type="PANTHER" id="PTHR12969:SF7">
    <property type="entry name" value="INTRAFLAGELLAR TRANSPORT PROTEIN 52 HOMOLOG"/>
    <property type="match status" value="1"/>
</dbReference>
<dbReference type="EMBL" id="JMIR01000003">
    <property type="protein sequence ID" value="KEO84613.1"/>
    <property type="molecule type" value="Genomic_DNA"/>
</dbReference>
<dbReference type="CDD" id="cd04486">
    <property type="entry name" value="YhcR_OBF_like"/>
    <property type="match status" value="1"/>
</dbReference>
<dbReference type="Gene3D" id="3.40.50.880">
    <property type="match status" value="1"/>
</dbReference>
<dbReference type="InterPro" id="IPR054470">
    <property type="entry name" value="FIMAH_dom"/>
</dbReference>
<dbReference type="eggNOG" id="COG2374">
    <property type="taxonomic scope" value="Bacteria"/>
</dbReference>
<feature type="domain" description="FIMAH" evidence="2">
    <location>
        <begin position="988"/>
        <end position="1068"/>
    </location>
</feature>
<feature type="signal peptide" evidence="1">
    <location>
        <begin position="1"/>
        <end position="29"/>
    </location>
</feature>
<accession>A0A074LX47</accession>
<feature type="chain" id="PRO_5001698222" description="FIMAH domain-containing protein" evidence="1">
    <location>
        <begin position="30"/>
        <end position="1072"/>
    </location>
</feature>
<proteinExistence type="predicted"/>
<dbReference type="NCBIfam" id="NF047446">
    <property type="entry name" value="barrel_OmpL47"/>
    <property type="match status" value="2"/>
</dbReference>
<dbReference type="eggNOG" id="COG3507">
    <property type="taxonomic scope" value="Bacteria"/>
</dbReference>
<dbReference type="InterPro" id="IPR029062">
    <property type="entry name" value="Class_I_gatase-like"/>
</dbReference>
<comment type="caution">
    <text evidence="3">The sequence shown here is derived from an EMBL/GenBank/DDBJ whole genome shotgun (WGS) entry which is preliminary data.</text>
</comment>
<dbReference type="OrthoDB" id="9801679at2"/>
<dbReference type="PANTHER" id="PTHR12969">
    <property type="entry name" value="NGD5/OSM-6/IFT52"/>
    <property type="match status" value="1"/>
</dbReference>
<dbReference type="InterPro" id="IPR039975">
    <property type="entry name" value="IFT52"/>
</dbReference>
<evidence type="ECO:0000313" key="3">
    <source>
        <dbReference type="EMBL" id="KEO84613.1"/>
    </source>
</evidence>
<evidence type="ECO:0000256" key="1">
    <source>
        <dbReference type="SAM" id="SignalP"/>
    </source>
</evidence>
<dbReference type="Proteomes" id="UP000027931">
    <property type="component" value="Unassembled WGS sequence"/>
</dbReference>
<dbReference type="SUPFAM" id="SSF52317">
    <property type="entry name" value="Class I glutamine amidotransferase-like"/>
    <property type="match status" value="1"/>
</dbReference>
<dbReference type="Pfam" id="PF22888">
    <property type="entry name" value="FIMAH"/>
    <property type="match status" value="1"/>
</dbReference>
<dbReference type="Gene3D" id="2.60.40.10">
    <property type="entry name" value="Immunoglobulins"/>
    <property type="match status" value="2"/>
</dbReference>
<evidence type="ECO:0000313" key="4">
    <source>
        <dbReference type="Proteomes" id="UP000027931"/>
    </source>
</evidence>
<evidence type="ECO:0000259" key="2">
    <source>
        <dbReference type="Pfam" id="PF22888"/>
    </source>
</evidence>
<sequence length="1072" mass="113293">MFFKKRSFHTLLAVTLALPLPTMVMGTQAAYAENANDPAPFIAAKVVNENAGKKVLFDNAHGETSGAADWVIDGGFSDFGNALANAGFYVKELRKAGPITLSDLQGYDVYVMAEPQFPLKPSEQQAILDYVNQGGSVFFVADHYNADRNKNRWDGSEVFNGYRRGAWANPAAGMGAEEANSALMQGVQSSDWLAQNFGVRFRYNALGDINATNIVSPDQAFGITKGVSAVAMHAGSTLAITDPTKAKGLVYLPPTKEAWASAVDQGVYNGGGVAEGAFSAISKVGLGKAAFIGDSSPIEDASPKYLREDTGKSKTTYDGWKEVDDALYFTNLVNWLAKKESYTSLTEVPGLQLDQPTKLLAMENPATSTEPQPEPWAAPDPGYKWWDSSTYKPGSYGASGTVPSNPTYSSVHQAVLPNAQSFQIRVVADNLAPLATLSNINVGIYLNGGTQVGQVQNADGTWPTAYGYSNSFSMTADAKGHATKELTLRVKPGSTGAANLRIRQGSNALKTEAVTLDNVAAEPLPKDGPVVPATTSISAARAAGADQLVTVEGVVTTQPGAFGGQAFYLQDATAGIYVFQSTAGYNAGDKVKISGTTSLYNTELELADLVSIEKTGTADLPAATEVTALSDQNQGQLVTIKNATIKNVISATPTGSFEFDAVNANGSTHVRVDGRTGLTQSAFPYHEGQTVNITGVSAIFKGVYQLKPRGLNDFAIVDTTAPVTSFSVDGTAQQSGWYNQDVTVTLSATDDSGVDHIEYALSPDQWQTYAGPISISNEGKNAVQVRAVDIYGNVEQAQTYYVDVDKTAPTVDAQADQAPTASGWYYQAVKVNLSAADAQSGVDRIEYRLNGGEWQTVWGASQAVYVGTEGNNTVDVRAYDDANNVSETKSVTIQIDRTAPEIKLTQDGGAIHDVLADGKLNFNLRATDSGSGVAALTLALDDKTIASGTAIDASTLTLGAHTVKAIAIDNAGNVNTVSYTFLVDTKVTTVQNLLQKLADNGEVKNHGIQQSILAKLNTAQSFLDKGKPDQAAKHLQDLQSILTSYAKNGNISAHAGDVLGAQVAYLLANGVK</sequence>
<dbReference type="eggNOG" id="COG4085">
    <property type="taxonomic scope" value="Bacteria"/>
</dbReference>
<protein>
    <recommendedName>
        <fullName evidence="2">FIMAH domain-containing protein</fullName>
    </recommendedName>
</protein>
<dbReference type="RefSeq" id="WP_152559163.1">
    <property type="nucleotide sequence ID" value="NZ_JMIR01000003.1"/>
</dbReference>
<keyword evidence="1" id="KW-0732">Signal</keyword>
<dbReference type="InterPro" id="IPR013783">
    <property type="entry name" value="Ig-like_fold"/>
</dbReference>
<dbReference type="STRING" id="1157490.EL26_03600"/>
<name>A0A074LX47_9BACL</name>
<dbReference type="InterPro" id="IPR058094">
    <property type="entry name" value="Ig-like_OmpL47-like"/>
</dbReference>
<organism evidence="3 4">
    <name type="scientific">Tumebacillus flagellatus</name>
    <dbReference type="NCBI Taxonomy" id="1157490"/>
    <lineage>
        <taxon>Bacteria</taxon>
        <taxon>Bacillati</taxon>
        <taxon>Bacillota</taxon>
        <taxon>Bacilli</taxon>
        <taxon>Bacillales</taxon>
        <taxon>Alicyclobacillaceae</taxon>
        <taxon>Tumebacillus</taxon>
    </lineage>
</organism>